<evidence type="ECO:0000313" key="4">
    <source>
        <dbReference type="Proteomes" id="UP001161017"/>
    </source>
</evidence>
<feature type="compositionally biased region" description="Polar residues" evidence="1">
    <location>
        <begin position="469"/>
        <end position="478"/>
    </location>
</feature>
<feature type="compositionally biased region" description="Low complexity" evidence="1">
    <location>
        <begin position="307"/>
        <end position="320"/>
    </location>
</feature>
<feature type="region of interest" description="Disordered" evidence="1">
    <location>
        <begin position="238"/>
        <end position="272"/>
    </location>
</feature>
<feature type="region of interest" description="Disordered" evidence="1">
    <location>
        <begin position="157"/>
        <end position="226"/>
    </location>
</feature>
<keyword evidence="4" id="KW-1185">Reference proteome</keyword>
<feature type="compositionally biased region" description="Polar residues" evidence="1">
    <location>
        <begin position="178"/>
        <end position="189"/>
    </location>
</feature>
<dbReference type="AlphaFoldDB" id="A0AA43U176"/>
<proteinExistence type="predicted"/>
<feature type="compositionally biased region" description="Basic residues" evidence="1">
    <location>
        <begin position="491"/>
        <end position="505"/>
    </location>
</feature>
<dbReference type="EMBL" id="JAPUFD010000018">
    <property type="protein sequence ID" value="MDI1492182.1"/>
    <property type="molecule type" value="Genomic_DNA"/>
</dbReference>
<feature type="compositionally biased region" description="Low complexity" evidence="1">
    <location>
        <begin position="12"/>
        <end position="35"/>
    </location>
</feature>
<reference evidence="3" key="1">
    <citation type="journal article" date="2023" name="Genome Biol. Evol.">
        <title>First Whole Genome Sequence and Flow Cytometry Genome Size Data for the Lichen-Forming Fungus Ramalina farinacea (Ascomycota).</title>
        <authorList>
            <person name="Llewellyn T."/>
            <person name="Mian S."/>
            <person name="Hill R."/>
            <person name="Leitch I.J."/>
            <person name="Gaya E."/>
        </authorList>
    </citation>
    <scope>NUCLEOTIDE SEQUENCE</scope>
    <source>
        <strain evidence="3">LIQ254RAFAR</strain>
    </source>
</reference>
<protein>
    <recommendedName>
        <fullName evidence="2">DUF8032 domain-containing protein</fullName>
    </recommendedName>
</protein>
<dbReference type="Pfam" id="PF26087">
    <property type="entry name" value="DUF8032"/>
    <property type="match status" value="1"/>
</dbReference>
<dbReference type="PANTHER" id="PTHR22949">
    <property type="entry name" value="WHITE COLLAR 2 PROTEIN WC2"/>
    <property type="match status" value="1"/>
</dbReference>
<feature type="region of interest" description="Disordered" evidence="1">
    <location>
        <begin position="469"/>
        <end position="505"/>
    </location>
</feature>
<evidence type="ECO:0000256" key="1">
    <source>
        <dbReference type="SAM" id="MobiDB-lite"/>
    </source>
</evidence>
<feature type="domain" description="DUF8032" evidence="2">
    <location>
        <begin position="63"/>
        <end position="157"/>
    </location>
</feature>
<dbReference type="InterPro" id="IPR058345">
    <property type="entry name" value="DUF8032"/>
</dbReference>
<dbReference type="Proteomes" id="UP001161017">
    <property type="component" value="Unassembled WGS sequence"/>
</dbReference>
<feature type="compositionally biased region" description="Basic residues" evidence="1">
    <location>
        <begin position="163"/>
        <end position="177"/>
    </location>
</feature>
<sequence length="505" mass="55707">MGRSPTGPPGSNGPNHSTPPIATQNGNVVQSGQQGPISGNSSANPGPIPATTPLVVRQDNNGVQWIAFEYSKDRVKVEYTIRCDVESVNVDQLSREFKEANCVYPRAFCDKNNYTGNRLGYETECNTVGWSLVELNGFLREKRGLIQRAVDSWRNSNQDARLRSRRVRRQNKQHTRKNNQQSSQMTASRDMSAPPAMTNAMLQQRPLPPSMSPAMAPPMHHHHANADVSIPSEGESLLTNTRYDPRHQPNKPHPGESPTHQRPSNVFHGYSAYPLQPNVGAVAVAPPLPNSMEPHLAPQAASSTPVSAAFAPSRPPSSAARPDHALSSAPKNLGRLYPNRTGKTFINVLDPGHDPKSDKVRVKLDLTGMDTDEIVDDIRMRNCVYPRSFSPRQIADSPQVQRMRETRSFENEGDELGSAGIGQTLVRVDTLDGEAEVPVPRLGKRVRQKDQILNDLGYRIMDAWRNKMAESSPNTASDVATVPPSLETRTGKKTWLARRARQGDD</sequence>
<dbReference type="PANTHER" id="PTHR22949:SF0">
    <property type="entry name" value="RE27538P"/>
    <property type="match status" value="1"/>
</dbReference>
<organism evidence="3 4">
    <name type="scientific">Ramalina farinacea</name>
    <dbReference type="NCBI Taxonomy" id="258253"/>
    <lineage>
        <taxon>Eukaryota</taxon>
        <taxon>Fungi</taxon>
        <taxon>Dikarya</taxon>
        <taxon>Ascomycota</taxon>
        <taxon>Pezizomycotina</taxon>
        <taxon>Lecanoromycetes</taxon>
        <taxon>OSLEUM clade</taxon>
        <taxon>Lecanoromycetidae</taxon>
        <taxon>Lecanorales</taxon>
        <taxon>Lecanorineae</taxon>
        <taxon>Ramalinaceae</taxon>
        <taxon>Ramalina</taxon>
    </lineage>
</organism>
<comment type="caution">
    <text evidence="3">The sequence shown here is derived from an EMBL/GenBank/DDBJ whole genome shotgun (WGS) entry which is preliminary data.</text>
</comment>
<evidence type="ECO:0000313" key="3">
    <source>
        <dbReference type="EMBL" id="MDI1492182.1"/>
    </source>
</evidence>
<evidence type="ECO:0000259" key="2">
    <source>
        <dbReference type="Pfam" id="PF26087"/>
    </source>
</evidence>
<accession>A0AA43U176</accession>
<feature type="region of interest" description="Disordered" evidence="1">
    <location>
        <begin position="1"/>
        <end position="54"/>
    </location>
</feature>
<feature type="region of interest" description="Disordered" evidence="1">
    <location>
        <begin position="293"/>
        <end position="338"/>
    </location>
</feature>
<gene>
    <name evidence="3" type="ORF">OHK93_003394</name>
</gene>
<name>A0AA43U176_9LECA</name>